<reference evidence="1" key="1">
    <citation type="submission" date="2014-11" db="EMBL/GenBank/DDBJ databases">
        <authorList>
            <person name="Amaro Gonzalez C."/>
        </authorList>
    </citation>
    <scope>NUCLEOTIDE SEQUENCE</scope>
</reference>
<reference evidence="1" key="2">
    <citation type="journal article" date="2015" name="Fish Shellfish Immunol.">
        <title>Early steps in the European eel (Anguilla anguilla)-Vibrio vulnificus interaction in the gills: Role of the RtxA13 toxin.</title>
        <authorList>
            <person name="Callol A."/>
            <person name="Pajuelo D."/>
            <person name="Ebbesson L."/>
            <person name="Teles M."/>
            <person name="MacKenzie S."/>
            <person name="Amaro C."/>
        </authorList>
    </citation>
    <scope>NUCLEOTIDE SEQUENCE</scope>
</reference>
<sequence>MSFVCQFKKNYFLSLKHSFRFPCTNVLENVQTMGGCFLGFFFSFSNPCSSLRLTDVNSLYHACDTHQECLILKRDFACNSRGLSLIPL</sequence>
<protein>
    <submittedName>
        <fullName evidence="1">Uncharacterized protein</fullName>
    </submittedName>
</protein>
<organism evidence="1">
    <name type="scientific">Anguilla anguilla</name>
    <name type="common">European freshwater eel</name>
    <name type="synonym">Muraena anguilla</name>
    <dbReference type="NCBI Taxonomy" id="7936"/>
    <lineage>
        <taxon>Eukaryota</taxon>
        <taxon>Metazoa</taxon>
        <taxon>Chordata</taxon>
        <taxon>Craniata</taxon>
        <taxon>Vertebrata</taxon>
        <taxon>Euteleostomi</taxon>
        <taxon>Actinopterygii</taxon>
        <taxon>Neopterygii</taxon>
        <taxon>Teleostei</taxon>
        <taxon>Anguilliformes</taxon>
        <taxon>Anguillidae</taxon>
        <taxon>Anguilla</taxon>
    </lineage>
</organism>
<evidence type="ECO:0000313" key="1">
    <source>
        <dbReference type="EMBL" id="JAH95068.1"/>
    </source>
</evidence>
<accession>A0A0E9X041</accession>
<name>A0A0E9X041_ANGAN</name>
<dbReference type="AlphaFoldDB" id="A0A0E9X041"/>
<dbReference type="EMBL" id="GBXM01013509">
    <property type="protein sequence ID" value="JAH95068.1"/>
    <property type="molecule type" value="Transcribed_RNA"/>
</dbReference>
<proteinExistence type="predicted"/>